<gene>
    <name evidence="2" type="ORF">SAMN05660236_0249</name>
</gene>
<dbReference type="AlphaFoldDB" id="A0A1T5IPL2"/>
<accession>A0A1T5IPL2</accession>
<proteinExistence type="predicted"/>
<dbReference type="Proteomes" id="UP000190961">
    <property type="component" value="Unassembled WGS sequence"/>
</dbReference>
<dbReference type="InterPro" id="IPR011322">
    <property type="entry name" value="N-reg_PII-like_a/b"/>
</dbReference>
<evidence type="ECO:0000259" key="1">
    <source>
        <dbReference type="Pfam" id="PF09413"/>
    </source>
</evidence>
<dbReference type="STRING" id="688867.SAMN05660236_0249"/>
<organism evidence="2 3">
    <name type="scientific">Ohtaekwangia koreensis</name>
    <dbReference type="NCBI Taxonomy" id="688867"/>
    <lineage>
        <taxon>Bacteria</taxon>
        <taxon>Pseudomonadati</taxon>
        <taxon>Bacteroidota</taxon>
        <taxon>Cytophagia</taxon>
        <taxon>Cytophagales</taxon>
        <taxon>Fulvivirgaceae</taxon>
        <taxon>Ohtaekwangia</taxon>
    </lineage>
</organism>
<dbReference type="InterPro" id="IPR018551">
    <property type="entry name" value="DUF2007"/>
</dbReference>
<evidence type="ECO:0000313" key="2">
    <source>
        <dbReference type="EMBL" id="SKC41097.1"/>
    </source>
</evidence>
<dbReference type="Pfam" id="PF09413">
    <property type="entry name" value="DUF2007"/>
    <property type="match status" value="1"/>
</dbReference>
<dbReference type="OrthoDB" id="8480302at2"/>
<name>A0A1T5IPL2_9BACT</name>
<dbReference type="EMBL" id="FUZU01000001">
    <property type="protein sequence ID" value="SKC41097.1"/>
    <property type="molecule type" value="Genomic_DNA"/>
</dbReference>
<dbReference type="Gene3D" id="3.30.70.790">
    <property type="entry name" value="UreE, C-terminal domain"/>
    <property type="match status" value="1"/>
</dbReference>
<feature type="domain" description="DUF2007" evidence="1">
    <location>
        <begin position="13"/>
        <end position="73"/>
    </location>
</feature>
<protein>
    <submittedName>
        <fullName evidence="2">Putative signal transducing protein</fullName>
    </submittedName>
</protein>
<dbReference type="SUPFAM" id="SSF54913">
    <property type="entry name" value="GlnB-like"/>
    <property type="match status" value="1"/>
</dbReference>
<dbReference type="RefSeq" id="WP_079684892.1">
    <property type="nucleotide sequence ID" value="NZ_FUZU01000001.1"/>
</dbReference>
<reference evidence="2 3" key="1">
    <citation type="submission" date="2017-02" db="EMBL/GenBank/DDBJ databases">
        <authorList>
            <person name="Peterson S.W."/>
        </authorList>
    </citation>
    <scope>NUCLEOTIDE SEQUENCE [LARGE SCALE GENOMIC DNA]</scope>
    <source>
        <strain evidence="2 3">DSM 25262</strain>
    </source>
</reference>
<evidence type="ECO:0000313" key="3">
    <source>
        <dbReference type="Proteomes" id="UP000190961"/>
    </source>
</evidence>
<keyword evidence="3" id="KW-1185">Reference proteome</keyword>
<sequence length="133" mass="15490">MEERNEIVVFQQFDNTIHANIIKTKLDAYGIPCFLTEENLANLYPGQQHAFFQVRLHLFESDVSQARHILSEANLIIEDDSAPACPQCQSKKIERDFPRKLSEQFLAGLNILFFGIFFPKRKVNRCLDCEHEF</sequence>